<dbReference type="GO" id="GO:0110001">
    <property type="term" value="C:toxin-antitoxin complex"/>
    <property type="evidence" value="ECO:0007669"/>
    <property type="project" value="InterPro"/>
</dbReference>
<dbReference type="PANTHER" id="PTHR33397:SF5">
    <property type="entry name" value="RNASE YUTE-RELATED"/>
    <property type="match status" value="1"/>
</dbReference>
<evidence type="ECO:0008006" key="6">
    <source>
        <dbReference type="Google" id="ProtNLM"/>
    </source>
</evidence>
<dbReference type="GO" id="GO:0004540">
    <property type="term" value="F:RNA nuclease activity"/>
    <property type="evidence" value="ECO:0007669"/>
    <property type="project" value="InterPro"/>
</dbReference>
<dbReference type="InterPro" id="IPR037038">
    <property type="entry name" value="HepT-like_sf"/>
</dbReference>
<keyword evidence="3" id="KW-0378">Hydrolase</keyword>
<dbReference type="GO" id="GO:0016787">
    <property type="term" value="F:hydrolase activity"/>
    <property type="evidence" value="ECO:0007669"/>
    <property type="project" value="UniProtKB-KW"/>
</dbReference>
<evidence type="ECO:0000256" key="1">
    <source>
        <dbReference type="ARBA" id="ARBA00022649"/>
    </source>
</evidence>
<protein>
    <recommendedName>
        <fullName evidence="6">DUF86 domain-containing protein</fullName>
    </recommendedName>
</protein>
<evidence type="ECO:0000313" key="5">
    <source>
        <dbReference type="EMBL" id="CAA6817955.1"/>
    </source>
</evidence>
<gene>
    <name evidence="5" type="ORF">HELGO_WM4630</name>
</gene>
<proteinExistence type="inferred from homology"/>
<evidence type="ECO:0000256" key="4">
    <source>
        <dbReference type="ARBA" id="ARBA00024207"/>
    </source>
</evidence>
<organism evidence="5">
    <name type="scientific">uncultured Sulfurovum sp</name>
    <dbReference type="NCBI Taxonomy" id="269237"/>
    <lineage>
        <taxon>Bacteria</taxon>
        <taxon>Pseudomonadati</taxon>
        <taxon>Campylobacterota</taxon>
        <taxon>Epsilonproteobacteria</taxon>
        <taxon>Campylobacterales</taxon>
        <taxon>Sulfurovaceae</taxon>
        <taxon>Sulfurovum</taxon>
        <taxon>environmental samples</taxon>
    </lineage>
</organism>
<dbReference type="PANTHER" id="PTHR33397">
    <property type="entry name" value="UPF0331 PROTEIN YUTE"/>
    <property type="match status" value="1"/>
</dbReference>
<name>A0A6S6TF59_9BACT</name>
<dbReference type="Gene3D" id="1.20.120.580">
    <property type="entry name" value="bsu32300-like"/>
    <property type="match status" value="1"/>
</dbReference>
<dbReference type="AlphaFoldDB" id="A0A6S6TF59"/>
<keyword evidence="2" id="KW-0540">Nuclease</keyword>
<dbReference type="InterPro" id="IPR052379">
    <property type="entry name" value="Type_VII_TA_RNase"/>
</dbReference>
<keyword evidence="1" id="KW-1277">Toxin-antitoxin system</keyword>
<reference evidence="5" key="1">
    <citation type="submission" date="2020-01" db="EMBL/GenBank/DDBJ databases">
        <authorList>
            <person name="Meier V. D."/>
            <person name="Meier V D."/>
        </authorList>
    </citation>
    <scope>NUCLEOTIDE SEQUENCE</scope>
    <source>
        <strain evidence="5">HLG_WM_MAG_01</strain>
    </source>
</reference>
<dbReference type="InterPro" id="IPR008201">
    <property type="entry name" value="HepT-like"/>
</dbReference>
<evidence type="ECO:0000256" key="3">
    <source>
        <dbReference type="ARBA" id="ARBA00022801"/>
    </source>
</evidence>
<sequence>MQHKIEHKMRKVAYYVTLLEEYKDDCKSRFEKDPMFEGALLHYLYLASDGCIAIAEMMLKHKGLGSADSYYEAIDTLGEYDILPREFAYGFAKIASFRNFLAHDYEKIDYIVICEEALEKLEDIKIYLGYIQNKLA</sequence>
<accession>A0A6S6TF59</accession>
<dbReference type="NCBIfam" id="NF047751">
    <property type="entry name" value="HepT_toxin"/>
    <property type="match status" value="1"/>
</dbReference>
<dbReference type="Pfam" id="PF01934">
    <property type="entry name" value="HepT-like"/>
    <property type="match status" value="1"/>
</dbReference>
<dbReference type="EMBL" id="CACVAS010000105">
    <property type="protein sequence ID" value="CAA6817955.1"/>
    <property type="molecule type" value="Genomic_DNA"/>
</dbReference>
<comment type="similarity">
    <text evidence="4">Belongs to the HepT RNase toxin family.</text>
</comment>
<evidence type="ECO:0000256" key="2">
    <source>
        <dbReference type="ARBA" id="ARBA00022722"/>
    </source>
</evidence>